<keyword evidence="3" id="KW-1185">Reference proteome</keyword>
<name>A0ABR5KKZ5_PSEAV</name>
<feature type="compositionally biased region" description="Polar residues" evidence="1">
    <location>
        <begin position="1032"/>
        <end position="1041"/>
    </location>
</feature>
<protein>
    <submittedName>
        <fullName evidence="2">Hemagglutinin</fullName>
    </submittedName>
</protein>
<evidence type="ECO:0000313" key="3">
    <source>
        <dbReference type="Proteomes" id="UP000037943"/>
    </source>
</evidence>
<feature type="region of interest" description="Disordered" evidence="1">
    <location>
        <begin position="1013"/>
        <end position="1041"/>
    </location>
</feature>
<reference evidence="2 3" key="1">
    <citation type="submission" date="2015-10" db="EMBL/GenBank/DDBJ databases">
        <title>Comparative genomics and high-throughput reverse genetic screens identify a new phytobacterial MAMP and an Arabidopsis receptor required for immune elicitation.</title>
        <authorList>
            <person name="Mott G.A."/>
            <person name="Thakur S."/>
            <person name="Wang P.W."/>
            <person name="Desveaux D."/>
            <person name="Guttman D.S."/>
        </authorList>
    </citation>
    <scope>NUCLEOTIDE SEQUENCE [LARGE SCALE GENOMIC DNA]</scope>
    <source>
        <strain evidence="2 3">107</strain>
    </source>
</reference>
<organism evidence="2 3">
    <name type="scientific">Pseudomonas amygdali pv. lachrymans</name>
    <name type="common">Pseudomonas syringae pv. lachrymans</name>
    <dbReference type="NCBI Taxonomy" id="53707"/>
    <lineage>
        <taxon>Bacteria</taxon>
        <taxon>Pseudomonadati</taxon>
        <taxon>Pseudomonadota</taxon>
        <taxon>Gammaproteobacteria</taxon>
        <taxon>Pseudomonadales</taxon>
        <taxon>Pseudomonadaceae</taxon>
        <taxon>Pseudomonas</taxon>
        <taxon>Pseudomonas amygdali</taxon>
    </lineage>
</organism>
<evidence type="ECO:0000313" key="2">
    <source>
        <dbReference type="EMBL" id="KPC14938.1"/>
    </source>
</evidence>
<dbReference type="Proteomes" id="UP000037943">
    <property type="component" value="Unassembled WGS sequence"/>
</dbReference>
<dbReference type="EMBL" id="LGLK01000067">
    <property type="protein sequence ID" value="KPC14938.1"/>
    <property type="molecule type" value="Genomic_DNA"/>
</dbReference>
<comment type="caution">
    <text evidence="2">The sequence shown here is derived from an EMBL/GenBank/DDBJ whole genome shotgun (WGS) entry which is preliminary data.</text>
</comment>
<sequence>MCIGALAIDQAIGIVEDTATRDDFQCVVGSNGAAVAVIQLPGCVEGHQALADQLPGLVVDRRAAPQQQVTAAGKLAAGVGQAAQQVECHIALAAQVTGAVVEAAAFEAETLLGRQVTGRVVQGIGFDGQPCTTVNQAVLAVVQQARHGQGLTGSAGEDAAAVVETVSGNAQCVLADQRTVAAVEQFTGQGCNKVAVAAGQGAVGTVIESIAGNVQTLPAGYQTVLVEQVGRVDCQHVAADQLAATVIEGAAIEPETLRTGDLPRLVIQVANAVKGQRTVCRDQTAEVVEVVALHVDGQPGVAHHASAIERQCIEDQGHVASSRHFAAVAGIQAARRQVQGAGAVDQAFGGVVDRCGVEDQAGAAQHLAVLVIEAGGAHLERLSSVDQAFVTVGEQACNSQVQVVAAGQRTARVIEVIGGGVDTGCGDHAFDVGQRTGDAQGQQLVAEQFAAAVIELLRVEGERLSAGDFTVLVQNLVDVFQQQCARRVDQTALVVQLAVVQVQAQGGVAEKATALLTQAADTRGQCLAAADAAAIAVGQLRGRQVQTIAAADATVMAVVEIPGLEAQQAFAADIAFLAVIKTGTFQVQRTIGQQFAALVADCSGAVEGQFSSAGDAACGVGQAGGLHRQDIFVADQALSVIERCRQVDTQSFEGTERATGVVQGATDQRQAAFAGEQTIRSVGDLRNVQRQGFLCQHLTAVVVELLPGQGNHVLTGQFTAAVIDSSDIDIEGLGCADETVLTVVQRVAAQGQCALGKHLAVLLLKISNPRVEVLLARQLPEPVIGCCGGQIHIAVANQRALDVGQGSIDRQVQGCAAADQAFGVVQAVAASVQRGGGNRTFDVTQRLVHDQRQSLTAEQFAATVIEAVDVQGEGLCTGNFAVLVGHAVEILQQQHAGGVDQTALIVQLAVVQVEAQRGVAEQLTTLLVEAGDAGRQCQRTGNTSGALVNDLACRQLQGIAAGQATALAVVESAGGDLRGTLASQFARLTVVQAGAGQCQRCVGGDRTRLVVQSPSGGDAQGIGTGEAARSVLQGSSADRHG</sequence>
<gene>
    <name evidence="2" type="ORF">AC499_4135</name>
</gene>
<proteinExistence type="predicted"/>
<evidence type="ECO:0000256" key="1">
    <source>
        <dbReference type="SAM" id="MobiDB-lite"/>
    </source>
</evidence>
<accession>A0ABR5KKZ5</accession>